<reference evidence="2 3" key="1">
    <citation type="journal article" date="2010" name="J. Bacteriol.">
        <title>Complete Genome Sequence of Cronobacter turicensis LMG 23827, a foodborne pathogen causing deaths in neonates.</title>
        <authorList>
            <person name="Stephan R."/>
            <person name="Lehner A."/>
            <person name="Tischler P."/>
            <person name="Rattei T."/>
        </authorList>
    </citation>
    <scope>NUCLEOTIDE SEQUENCE [LARGE SCALE GENOMIC DNA]</scope>
    <source>
        <strain evidence="3">DSM 18703 / CCUG 55852 / LMG 23827 / z3032</strain>
        <plasmid evidence="2 3">pCTU2</plasmid>
    </source>
</reference>
<organism evidence="2 3">
    <name type="scientific">Cronobacter turicensis (strain DSM 18703 / CCUG 55852 / LMG 23827 / z3032)</name>
    <dbReference type="NCBI Taxonomy" id="693216"/>
    <lineage>
        <taxon>Bacteria</taxon>
        <taxon>Pseudomonadati</taxon>
        <taxon>Pseudomonadota</taxon>
        <taxon>Gammaproteobacteria</taxon>
        <taxon>Enterobacterales</taxon>
        <taxon>Enterobacteriaceae</taxon>
        <taxon>Cronobacter</taxon>
    </lineage>
</organism>
<protein>
    <submittedName>
        <fullName evidence="2">Uncharacterized protein</fullName>
    </submittedName>
</protein>
<evidence type="ECO:0000313" key="3">
    <source>
        <dbReference type="Proteomes" id="UP000002069"/>
    </source>
</evidence>
<dbReference type="KEGG" id="ctu:Ctu_2p00020"/>
<name>C9Y5N0_CROTZ</name>
<keyword evidence="3" id="KW-1185">Reference proteome</keyword>
<keyword evidence="2" id="KW-0614">Plasmid</keyword>
<evidence type="ECO:0000256" key="1">
    <source>
        <dbReference type="SAM" id="MobiDB-lite"/>
    </source>
</evidence>
<sequence>MPVLRAFGKKPTSGRLPPETRAGRATACIIPVGLDALTA</sequence>
<geneLocation type="plasmid" evidence="2 3">
    <name>pCTU2</name>
</geneLocation>
<reference evidence="3" key="2">
    <citation type="journal article" date="2011" name="J. Bacteriol.">
        <title>Complete genome sequence of Cronobacter turicensis LMG 23827, a food-borne pathogen causing deaths in neonates.</title>
        <authorList>
            <person name="Stephan R."/>
            <person name="Lehner A."/>
            <person name="Tischler P."/>
            <person name="Rattei T."/>
        </authorList>
    </citation>
    <scope>NUCLEOTIDE SEQUENCE [LARGE SCALE GENOMIC DNA]</scope>
    <source>
        <strain evidence="3">DSM 18703 / CCUG 55852 / LMG 23827 / z3032</strain>
    </source>
</reference>
<proteinExistence type="predicted"/>
<evidence type="ECO:0000313" key="2">
    <source>
        <dbReference type="EMBL" id="CBA34675.1"/>
    </source>
</evidence>
<dbReference type="Proteomes" id="UP000002069">
    <property type="component" value="Plasmid pCTU2"/>
</dbReference>
<dbReference type="HOGENOM" id="CLU_3316970_0_0_6"/>
<dbReference type="AlphaFoldDB" id="C9Y5N0"/>
<dbReference type="EMBL" id="FN543095">
    <property type="protein sequence ID" value="CBA34675.1"/>
    <property type="molecule type" value="Genomic_DNA"/>
</dbReference>
<accession>C9Y5N0</accession>
<gene>
    <name evidence="2" type="ordered locus">Ctu_2p00020</name>
</gene>
<feature type="region of interest" description="Disordered" evidence="1">
    <location>
        <begin position="1"/>
        <end position="20"/>
    </location>
</feature>